<dbReference type="InterPro" id="IPR000601">
    <property type="entry name" value="PKD_dom"/>
</dbReference>
<dbReference type="InterPro" id="IPR022409">
    <property type="entry name" value="PKD/Chitinase_dom"/>
</dbReference>
<sequence>MLSQEEINVNQQDYKNMNYKGIKLLSLLLLFTFVVSAQSKDKGIKLKQVYPDQVEGEEIVIEYSSPSESILQFDLVNAMSGEKIQSGSLAVRSGEQVQVFEIGVLPAGDYQLSVKGDNTHEAIAFQKVTARGEASPMSVNIIAEGSTTNEGYHTVRKEITFEAEVSEAADQVIWDFGDGAVSKEASTTHAFQYPGEFEVTLIVLNGGRVYTSKQQVVVVR</sequence>
<evidence type="ECO:0000313" key="2">
    <source>
        <dbReference type="EMBL" id="GAA4841285.1"/>
    </source>
</evidence>
<feature type="domain" description="PKD" evidence="1">
    <location>
        <begin position="154"/>
        <end position="220"/>
    </location>
</feature>
<accession>A0ABP9DHP5</accession>
<dbReference type="Proteomes" id="UP001500298">
    <property type="component" value="Unassembled WGS sequence"/>
</dbReference>
<comment type="caution">
    <text evidence="2">The sequence shown here is derived from an EMBL/GenBank/DDBJ whole genome shotgun (WGS) entry which is preliminary data.</text>
</comment>
<evidence type="ECO:0000313" key="3">
    <source>
        <dbReference type="Proteomes" id="UP001500298"/>
    </source>
</evidence>
<reference evidence="3" key="1">
    <citation type="journal article" date="2019" name="Int. J. Syst. Evol. Microbiol.">
        <title>The Global Catalogue of Microorganisms (GCM) 10K type strain sequencing project: providing services to taxonomists for standard genome sequencing and annotation.</title>
        <authorList>
            <consortium name="The Broad Institute Genomics Platform"/>
            <consortium name="The Broad Institute Genome Sequencing Center for Infectious Disease"/>
            <person name="Wu L."/>
            <person name="Ma J."/>
        </authorList>
    </citation>
    <scope>NUCLEOTIDE SEQUENCE [LARGE SCALE GENOMIC DNA]</scope>
    <source>
        <strain evidence="3">JCM 18326</strain>
    </source>
</reference>
<dbReference type="Gene3D" id="2.60.40.10">
    <property type="entry name" value="Immunoglobulins"/>
    <property type="match status" value="1"/>
</dbReference>
<proteinExistence type="predicted"/>
<gene>
    <name evidence="2" type="ORF">GCM10023331_27920</name>
</gene>
<dbReference type="SUPFAM" id="SSF49299">
    <property type="entry name" value="PKD domain"/>
    <property type="match status" value="1"/>
</dbReference>
<name>A0ABP9DHP5_9BACT</name>
<dbReference type="EMBL" id="BAABJX010000042">
    <property type="protein sequence ID" value="GAA4841285.1"/>
    <property type="molecule type" value="Genomic_DNA"/>
</dbReference>
<evidence type="ECO:0000259" key="1">
    <source>
        <dbReference type="PROSITE" id="PS50093"/>
    </source>
</evidence>
<keyword evidence="3" id="KW-1185">Reference proteome</keyword>
<protein>
    <recommendedName>
        <fullName evidence="1">PKD domain-containing protein</fullName>
    </recommendedName>
</protein>
<dbReference type="CDD" id="cd00146">
    <property type="entry name" value="PKD"/>
    <property type="match status" value="1"/>
</dbReference>
<dbReference type="Pfam" id="PF18911">
    <property type="entry name" value="PKD_4"/>
    <property type="match status" value="1"/>
</dbReference>
<dbReference type="InterPro" id="IPR035986">
    <property type="entry name" value="PKD_dom_sf"/>
</dbReference>
<organism evidence="2 3">
    <name type="scientific">Algivirga pacifica</name>
    <dbReference type="NCBI Taxonomy" id="1162670"/>
    <lineage>
        <taxon>Bacteria</taxon>
        <taxon>Pseudomonadati</taxon>
        <taxon>Bacteroidota</taxon>
        <taxon>Cytophagia</taxon>
        <taxon>Cytophagales</taxon>
        <taxon>Flammeovirgaceae</taxon>
        <taxon>Algivirga</taxon>
    </lineage>
</organism>
<dbReference type="SMART" id="SM00089">
    <property type="entry name" value="PKD"/>
    <property type="match status" value="1"/>
</dbReference>
<dbReference type="InterPro" id="IPR013783">
    <property type="entry name" value="Ig-like_fold"/>
</dbReference>
<dbReference type="PROSITE" id="PS50093">
    <property type="entry name" value="PKD"/>
    <property type="match status" value="1"/>
</dbReference>